<dbReference type="Gene3D" id="2.60.40.3440">
    <property type="match status" value="1"/>
</dbReference>
<keyword evidence="3 9" id="KW-0378">Hydrolase</keyword>
<feature type="domain" description="Bacterial alpha-L-rhamnosidase N-terminal" evidence="6">
    <location>
        <begin position="425"/>
        <end position="592"/>
    </location>
</feature>
<accession>A0ABU9APP3</accession>
<proteinExistence type="predicted"/>
<dbReference type="Pfam" id="PF17963">
    <property type="entry name" value="Big_9"/>
    <property type="match status" value="1"/>
</dbReference>
<dbReference type="PANTHER" id="PTHR33307:SF6">
    <property type="entry name" value="ALPHA-RHAMNOSIDASE (EUROFUNG)-RELATED"/>
    <property type="match status" value="1"/>
</dbReference>
<reference evidence="9 10" key="1">
    <citation type="submission" date="2024-04" db="EMBL/GenBank/DDBJ databases">
        <title>Luteolibacter sp. isolated from soil.</title>
        <authorList>
            <person name="An J."/>
        </authorList>
    </citation>
    <scope>NUCLEOTIDE SEQUENCE [LARGE SCALE GENOMIC DNA]</scope>
    <source>
        <strain evidence="9 10">Y139</strain>
    </source>
</reference>
<feature type="chain" id="PRO_5046434796" description="alpha-L-rhamnosidase" evidence="4">
    <location>
        <begin position="21"/>
        <end position="1327"/>
    </location>
</feature>
<evidence type="ECO:0000256" key="2">
    <source>
        <dbReference type="ARBA" id="ARBA00012652"/>
    </source>
</evidence>
<dbReference type="InterPro" id="IPR008928">
    <property type="entry name" value="6-hairpin_glycosidase_sf"/>
</dbReference>
<feature type="signal peptide" evidence="4">
    <location>
        <begin position="1"/>
        <end position="20"/>
    </location>
</feature>
<dbReference type="GO" id="GO:0016787">
    <property type="term" value="F:hydrolase activity"/>
    <property type="evidence" value="ECO:0007669"/>
    <property type="project" value="UniProtKB-KW"/>
</dbReference>
<dbReference type="InterPro" id="IPR012341">
    <property type="entry name" value="6hp_glycosidase-like_sf"/>
</dbReference>
<name>A0ABU9APP3_9BACT</name>
<dbReference type="Gene3D" id="2.60.420.10">
    <property type="entry name" value="Maltose phosphorylase, domain 3"/>
    <property type="match status" value="1"/>
</dbReference>
<evidence type="ECO:0000313" key="9">
    <source>
        <dbReference type="EMBL" id="MEK7949664.1"/>
    </source>
</evidence>
<evidence type="ECO:0000256" key="3">
    <source>
        <dbReference type="ARBA" id="ARBA00022801"/>
    </source>
</evidence>
<dbReference type="Pfam" id="PF17389">
    <property type="entry name" value="Bac_rhamnosid6H"/>
    <property type="match status" value="1"/>
</dbReference>
<dbReference type="Gene3D" id="2.60.40.10">
    <property type="entry name" value="Immunoglobulins"/>
    <property type="match status" value="1"/>
</dbReference>
<evidence type="ECO:0000259" key="8">
    <source>
        <dbReference type="Pfam" id="PF17390"/>
    </source>
</evidence>
<comment type="catalytic activity">
    <reaction evidence="1">
        <text>Hydrolysis of terminal non-reducing alpha-L-rhamnose residues in alpha-L-rhamnosides.</text>
        <dbReference type="EC" id="3.2.1.40"/>
    </reaction>
</comment>
<dbReference type="Pfam" id="PF25788">
    <property type="entry name" value="Ig_Rha78A_N"/>
    <property type="match status" value="1"/>
</dbReference>
<dbReference type="Pfam" id="PF08531">
    <property type="entry name" value="Bac_rhamnosid_N"/>
    <property type="match status" value="1"/>
</dbReference>
<dbReference type="Pfam" id="PF17390">
    <property type="entry name" value="Bac_rhamnosid_C"/>
    <property type="match status" value="1"/>
</dbReference>
<dbReference type="InterPro" id="IPR016007">
    <property type="entry name" value="Alpha_rhamnosid"/>
</dbReference>
<dbReference type="RefSeq" id="WP_341403082.1">
    <property type="nucleotide sequence ID" value="NZ_JBBUKT010000001.1"/>
</dbReference>
<keyword evidence="4" id="KW-0732">Signal</keyword>
<evidence type="ECO:0000256" key="1">
    <source>
        <dbReference type="ARBA" id="ARBA00001445"/>
    </source>
</evidence>
<dbReference type="Gene3D" id="1.50.10.10">
    <property type="match status" value="1"/>
</dbReference>
<comment type="caution">
    <text evidence="9">The sequence shown here is derived from an EMBL/GenBank/DDBJ whole genome shotgun (WGS) entry which is preliminary data.</text>
</comment>
<keyword evidence="10" id="KW-1185">Reference proteome</keyword>
<dbReference type="Pfam" id="PF05592">
    <property type="entry name" value="Bac_rhamnosid"/>
    <property type="match status" value="1"/>
</dbReference>
<dbReference type="InterPro" id="IPR013783">
    <property type="entry name" value="Ig-like_fold"/>
</dbReference>
<dbReference type="EC" id="3.2.1.40" evidence="2"/>
<dbReference type="PANTHER" id="PTHR33307">
    <property type="entry name" value="ALPHA-RHAMNOSIDASE (EUROFUNG)"/>
    <property type="match status" value="1"/>
</dbReference>
<protein>
    <recommendedName>
        <fullName evidence="2">alpha-L-rhamnosidase</fullName>
        <ecNumber evidence="2">3.2.1.40</ecNumber>
    </recommendedName>
</protein>
<dbReference type="InterPro" id="IPR008902">
    <property type="entry name" value="Rhamnosid_concanavalin"/>
</dbReference>
<feature type="domain" description="Alpha-L-rhamnosidase C-terminal" evidence="8">
    <location>
        <begin position="1052"/>
        <end position="1126"/>
    </location>
</feature>
<feature type="domain" description="Alpha-L-rhamnosidase concanavalin-like" evidence="5">
    <location>
        <begin position="605"/>
        <end position="701"/>
    </location>
</feature>
<evidence type="ECO:0000259" key="5">
    <source>
        <dbReference type="Pfam" id="PF05592"/>
    </source>
</evidence>
<dbReference type="InterPro" id="IPR013737">
    <property type="entry name" value="Bac_rhamnosid_N"/>
</dbReference>
<feature type="domain" description="Alpha-L-rhamnosidase six-hairpin glycosidase" evidence="7">
    <location>
        <begin position="709"/>
        <end position="1048"/>
    </location>
</feature>
<evidence type="ECO:0000259" key="7">
    <source>
        <dbReference type="Pfam" id="PF17389"/>
    </source>
</evidence>
<sequence>MKRSLALLFLSTFWSGHACADLSVSKLRCEYLVDPIGIDEIEPRLSWVVASTERGEKQTAWQVLVASTPEALAANQGDLWDSGKVSGSATNQIEYAGTALVSRAQCHWKIRAWDKDDHPSAWSTPAKWSVGLLENSDWSAQWIDGATFGTTETGPPATILSATYEAIDGTGTPINATALLNGMVAGGSFALGVTNETFGGEPSYNHLKQLRVQYQRGTQTTTKTFAEDSVMSYPADLPAIVFPTITSARYESVANPSVYRDVTSSLQASAQGGSFSKAVNNTNFGPDPAVNQVKRLRVNYEIDGVSSVRFTAENSTFNYPADLPKPLAVTLTAATYAAIDGTASANVLTNLNNRAASGPFSIVVNNANLGGDPAPNKVKRLRLDYTLDGKSLVKYYDEQVTLNYPSDLAKPTTVPYLRKPFALAKPVKKATLYAAALGVYELSLNGQRVGDSILAPEWTDYSKRLRYQAYDVTAQLASGNNVFGAHLAPGWYSGHIGNGGFKFWGASPALLGQLEVTFTDGTTQTIVTDGSWKMAASPTTYTDFMFGEDYDARREVSGWNTAGFDDSTWGGVLRRLEPARPIDGQVMEPVKKLMEITPKALTQPAPGKWTYDLGQNMVGVLRLKITAAAGTKITLRHGEMLNPDGTLYTANLRGAPSIDTYICKGGGEEVWTPRFTFHGFRYAELTGVSSQPALDAVTGIVFSSSIDFHGQFTSSDGFINQLQSNIQWGQRGNYLSVPTDCPQRDERLGWLGDAQVFVRTATYNADIAAFYTKWMTDVTDAQLVDGRVPDVAPNAAPSSGTPAWNDAVVICPWTIYQAYGDKRILEKSYPAMKAWVEYCRTNSTNSIRDRGRGADYGDWLSINADTNKELIGTAYYAYSARLLGKAAEVLGKTAEAATYEALFEAIKTAFNGKYVNQTTGAFVGTGASTQCAYALALKFDLLPTALRPAVTQLLDNDVIAKGNHLSTGFVGVSYLLPVLTENGKNNTAYNLLMQDTFPSWLFSVKLGATTIWERWDGWTPQNGFQSTIMNSFNHYSLGSCGEWLYGSVAGIGFHPAAPAYKKILIRPRPAAQLTHASGKIESMYGEIASSWSTHAGGFVLNVTIPTNTTAEVHVPAANAAEVMESGQPANAVAGITFLRMENGAAVFDVPSGRYRFSTGTTAPGSDTAARDPQAPLQMRISTLMANDGSGLQFLSVDPFSVNGATLEVIDGSIHYTPQPGNESPDSFTYAVRDAQGGVRSFTVSVGIIPADAPVQKAEDLKVRPDGSRRVVFSGVPGRIYRIQSSETMSSSESWTDRKTVQADDDGRFEMIDALPLPGKRFYRAVFP</sequence>
<dbReference type="Proteomes" id="UP001371305">
    <property type="component" value="Unassembled WGS sequence"/>
</dbReference>
<dbReference type="InterPro" id="IPR035398">
    <property type="entry name" value="Bac_rhamnosid_C"/>
</dbReference>
<dbReference type="EMBL" id="JBBUKT010000001">
    <property type="protein sequence ID" value="MEK7949664.1"/>
    <property type="molecule type" value="Genomic_DNA"/>
</dbReference>
<gene>
    <name evidence="9" type="ORF">WKV53_04125</name>
</gene>
<dbReference type="SUPFAM" id="SSF48208">
    <property type="entry name" value="Six-hairpin glycosidases"/>
    <property type="match status" value="1"/>
</dbReference>
<evidence type="ECO:0000259" key="6">
    <source>
        <dbReference type="Pfam" id="PF08531"/>
    </source>
</evidence>
<organism evidence="9 10">
    <name type="scientific">Luteolibacter soli</name>
    <dbReference type="NCBI Taxonomy" id="3135280"/>
    <lineage>
        <taxon>Bacteria</taxon>
        <taxon>Pseudomonadati</taxon>
        <taxon>Verrucomicrobiota</taxon>
        <taxon>Verrucomicrobiia</taxon>
        <taxon>Verrucomicrobiales</taxon>
        <taxon>Verrucomicrobiaceae</taxon>
        <taxon>Luteolibacter</taxon>
    </lineage>
</organism>
<evidence type="ECO:0000313" key="10">
    <source>
        <dbReference type="Proteomes" id="UP001371305"/>
    </source>
</evidence>
<evidence type="ECO:0000256" key="4">
    <source>
        <dbReference type="SAM" id="SignalP"/>
    </source>
</evidence>
<dbReference type="InterPro" id="IPR035396">
    <property type="entry name" value="Bac_rhamnosid6H"/>
</dbReference>
<dbReference type="Gene3D" id="2.60.120.260">
    <property type="entry name" value="Galactose-binding domain-like"/>
    <property type="match status" value="2"/>
</dbReference>